<dbReference type="Proteomes" id="UP000030902">
    <property type="component" value="Chromosome"/>
</dbReference>
<reference evidence="3 4" key="1">
    <citation type="journal article" date="2015" name="Proc. Natl. Acad. Sci. U.S.A.">
        <title>Cultivation of a human-associated TM7 phylotype reveals a reduced genome and epibiotic parasitic lifestyle.</title>
        <authorList>
            <person name="He X."/>
            <person name="McLean J.S."/>
            <person name="Edlund A."/>
            <person name="Yooseph S."/>
            <person name="Hall A.P."/>
            <person name="Liu S.Y."/>
            <person name="Dorrestein P.C."/>
            <person name="Esquenazi E."/>
            <person name="Hunter R.C."/>
            <person name="Cheng G."/>
            <person name="Nelson K.E."/>
            <person name="Lux R."/>
            <person name="Shi W."/>
        </authorList>
    </citation>
    <scope>NUCLEOTIDE SEQUENCE [LARGE SCALE GENOMIC DNA]</scope>
    <source>
        <strain evidence="3 4">TM7x</strain>
    </source>
</reference>
<accession>A0A6S4GRS5</accession>
<keyword evidence="1" id="KW-1133">Transmembrane helix</keyword>
<keyword evidence="1" id="KW-0472">Membrane</keyword>
<feature type="domain" description="WxL Interacting Protein peptidoglycan binding" evidence="2">
    <location>
        <begin position="43"/>
        <end position="135"/>
    </location>
</feature>
<dbReference type="InterPro" id="IPR010317">
    <property type="entry name" value="WxLIP_PGBD"/>
</dbReference>
<sequence>MNSLLWRKIVGAAIIVGLILPASVSAAGIGGRPANPDPNNPRTQSIFIYNLSGGAAKSDQLHLQNGLDEKATVEVYAVDGTVTATGDMTCKQKVEDKVDAGKWVSIPKQEITLEAKESKLVDFTVRVPSKVDVGEHNACIVVQRKNTQPVATGGVQVQTRQAIRMAIVVPGNIHRDVTIDKFDIKNENGNQLYEIALKNSGNVSADVDIKLVVKDAAGNVVYKNGGVNATIANEIRQFRYESKLAPFWGGKYKAELSISYKKKAGEWGIGQNQSELITKDIEPKELFFWPSIMALAIIGGALLLVILLLIGFIVAIKRRKKSVKFGNR</sequence>
<dbReference type="EMBL" id="CP007496">
    <property type="protein sequence ID" value="AJA06732.1"/>
    <property type="molecule type" value="Genomic_DNA"/>
</dbReference>
<feature type="transmembrane region" description="Helical" evidence="1">
    <location>
        <begin position="287"/>
        <end position="316"/>
    </location>
</feature>
<dbReference type="InterPro" id="IPR013783">
    <property type="entry name" value="Ig-like_fold"/>
</dbReference>
<keyword evidence="4" id="KW-1185">Reference proteome</keyword>
<keyword evidence="1" id="KW-0812">Transmembrane</keyword>
<evidence type="ECO:0000313" key="4">
    <source>
        <dbReference type="Proteomes" id="UP000030902"/>
    </source>
</evidence>
<dbReference type="RefSeq" id="WP_039326953.1">
    <property type="nucleotide sequence ID" value="NZ_CP007496.1"/>
</dbReference>
<dbReference type="KEGG" id="sox:TM7x_00820"/>
<evidence type="ECO:0000259" key="2">
    <source>
        <dbReference type="Pfam" id="PF06030"/>
    </source>
</evidence>
<proteinExistence type="predicted"/>
<evidence type="ECO:0000256" key="1">
    <source>
        <dbReference type="SAM" id="Phobius"/>
    </source>
</evidence>
<organism evidence="3 4">
    <name type="scientific">Candidatus Nanosynbacter lyticus</name>
    <dbReference type="NCBI Taxonomy" id="2093824"/>
    <lineage>
        <taxon>Bacteria</taxon>
        <taxon>Candidatus Saccharimonadota</taxon>
        <taxon>Candidatus Saccharimonadia</taxon>
        <taxon>Candidatus Nanosynbacterales</taxon>
        <taxon>Candidatus Nanosynbacteraceae</taxon>
        <taxon>Candidatus Nanosynbacter</taxon>
    </lineage>
</organism>
<dbReference type="Pfam" id="PF06030">
    <property type="entry name" value="WxLIP_PGBD"/>
    <property type="match status" value="1"/>
</dbReference>
<evidence type="ECO:0000313" key="3">
    <source>
        <dbReference type="EMBL" id="AJA06732.1"/>
    </source>
</evidence>
<protein>
    <recommendedName>
        <fullName evidence="2">WxL Interacting Protein peptidoglycan binding domain-containing protein</fullName>
    </recommendedName>
</protein>
<name>A0A6S4GRS5_9BACT</name>
<dbReference type="AlphaFoldDB" id="A0A6S4GRS5"/>
<dbReference type="Gene3D" id="2.60.40.10">
    <property type="entry name" value="Immunoglobulins"/>
    <property type="match status" value="1"/>
</dbReference>
<gene>
    <name evidence="3" type="ORF">TM7x_00820</name>
</gene>